<proteinExistence type="predicted"/>
<evidence type="ECO:0000313" key="1">
    <source>
        <dbReference type="EMBL" id="GAH12598.1"/>
    </source>
</evidence>
<protein>
    <submittedName>
        <fullName evidence="1">Uncharacterized protein</fullName>
    </submittedName>
</protein>
<gene>
    <name evidence="1" type="ORF">S01H4_52431</name>
</gene>
<name>X1EVF3_9ZZZZ</name>
<feature type="non-terminal residue" evidence="1">
    <location>
        <position position="123"/>
    </location>
</feature>
<organism evidence="1">
    <name type="scientific">marine sediment metagenome</name>
    <dbReference type="NCBI Taxonomy" id="412755"/>
    <lineage>
        <taxon>unclassified sequences</taxon>
        <taxon>metagenomes</taxon>
        <taxon>ecological metagenomes</taxon>
    </lineage>
</organism>
<dbReference type="AlphaFoldDB" id="X1EVF3"/>
<sequence>MSNATTKVLAGCAVGCLLVVLALGGLAWMGYRWARTAAEVIEAAERAEDRLEAEYGLVREFTPPVGPVAADRVEAFLTVRELMAPQRTALTESVEALAPAAEKGGAVGGLRAARAGISMAPRL</sequence>
<comment type="caution">
    <text evidence="1">The sequence shown here is derived from an EMBL/GenBank/DDBJ whole genome shotgun (WGS) entry which is preliminary data.</text>
</comment>
<dbReference type="EMBL" id="BART01029955">
    <property type="protein sequence ID" value="GAH12598.1"/>
    <property type="molecule type" value="Genomic_DNA"/>
</dbReference>
<accession>X1EVF3</accession>
<reference evidence="1" key="1">
    <citation type="journal article" date="2014" name="Front. Microbiol.">
        <title>High frequency of phylogenetically diverse reductive dehalogenase-homologous genes in deep subseafloor sedimentary metagenomes.</title>
        <authorList>
            <person name="Kawai M."/>
            <person name="Futagami T."/>
            <person name="Toyoda A."/>
            <person name="Takaki Y."/>
            <person name="Nishi S."/>
            <person name="Hori S."/>
            <person name="Arai W."/>
            <person name="Tsubouchi T."/>
            <person name="Morono Y."/>
            <person name="Uchiyama I."/>
            <person name="Ito T."/>
            <person name="Fujiyama A."/>
            <person name="Inagaki F."/>
            <person name="Takami H."/>
        </authorList>
    </citation>
    <scope>NUCLEOTIDE SEQUENCE</scope>
    <source>
        <strain evidence="1">Expedition CK06-06</strain>
    </source>
</reference>